<feature type="non-terminal residue" evidence="1">
    <location>
        <position position="1"/>
    </location>
</feature>
<reference evidence="1" key="1">
    <citation type="submission" date="2013-11" db="EMBL/GenBank/DDBJ databases">
        <title>Genome sequence of the fusiform rust pathogen reveals effectors for host alternation and coevolution with pine.</title>
        <authorList>
            <consortium name="DOE Joint Genome Institute"/>
            <person name="Smith K."/>
            <person name="Pendleton A."/>
            <person name="Kubisiak T."/>
            <person name="Anderson C."/>
            <person name="Salamov A."/>
            <person name="Aerts A."/>
            <person name="Riley R."/>
            <person name="Clum A."/>
            <person name="Lindquist E."/>
            <person name="Ence D."/>
            <person name="Campbell M."/>
            <person name="Kronenberg Z."/>
            <person name="Feau N."/>
            <person name="Dhillon B."/>
            <person name="Hamelin R."/>
            <person name="Burleigh J."/>
            <person name="Smith J."/>
            <person name="Yandell M."/>
            <person name="Nelson C."/>
            <person name="Grigoriev I."/>
            <person name="Davis J."/>
        </authorList>
    </citation>
    <scope>NUCLEOTIDE SEQUENCE</scope>
    <source>
        <strain evidence="1">G11</strain>
    </source>
</reference>
<proteinExistence type="predicted"/>
<dbReference type="Proteomes" id="UP000886653">
    <property type="component" value="Unassembled WGS sequence"/>
</dbReference>
<protein>
    <submittedName>
        <fullName evidence="1">Uncharacterized protein</fullName>
    </submittedName>
</protein>
<name>A0A9P6NLD9_9BASI</name>
<dbReference type="EMBL" id="MU167272">
    <property type="protein sequence ID" value="KAG0145700.1"/>
    <property type="molecule type" value="Genomic_DNA"/>
</dbReference>
<accession>A0A9P6NLD9</accession>
<evidence type="ECO:0000313" key="1">
    <source>
        <dbReference type="EMBL" id="KAG0145700.1"/>
    </source>
</evidence>
<organism evidence="1 2">
    <name type="scientific">Cronartium quercuum f. sp. fusiforme G11</name>
    <dbReference type="NCBI Taxonomy" id="708437"/>
    <lineage>
        <taxon>Eukaryota</taxon>
        <taxon>Fungi</taxon>
        <taxon>Dikarya</taxon>
        <taxon>Basidiomycota</taxon>
        <taxon>Pucciniomycotina</taxon>
        <taxon>Pucciniomycetes</taxon>
        <taxon>Pucciniales</taxon>
        <taxon>Coleosporiaceae</taxon>
        <taxon>Cronartium</taxon>
    </lineage>
</organism>
<comment type="caution">
    <text evidence="1">The sequence shown here is derived from an EMBL/GenBank/DDBJ whole genome shotgun (WGS) entry which is preliminary data.</text>
</comment>
<gene>
    <name evidence="1" type="ORF">CROQUDRAFT_45459</name>
</gene>
<sequence>EKQGKWGTEKGWILTKLLLETIGKLVKADNNSRFEFWSKEFILKQHVSKMCESQRSNRLEKLINRDEEEAEIGKGNIDGDNHLPKSSSVLLQIEHPQLKKVRFPFKRVQA</sequence>
<dbReference type="AlphaFoldDB" id="A0A9P6NLD9"/>
<keyword evidence="2" id="KW-1185">Reference proteome</keyword>
<evidence type="ECO:0000313" key="2">
    <source>
        <dbReference type="Proteomes" id="UP000886653"/>
    </source>
</evidence>